<dbReference type="InterPro" id="IPR043917">
    <property type="entry name" value="DUF5753"/>
</dbReference>
<sequence>MTERGSAWSLDERRRRLAEELKHARTRSGLSGRDLGRKIGMSQSKISRIEAGVSVPSMPEVQAWVDAVGAPDDLSELLLALTDAAHGSIQRWRSELSAQGHIQGEIEETERGAARILTFQPSVVPGLLQTADYARRVFESFEEVPYGPDDLAEVIAARLDRQLLLFDDTRTFLFLITEGALRWRPGPPMLLAAQLDRISTLSTLSNLTIGLLPYATQAVVPYSHAFTVYESTDDELDDLVNVEMIHGNLQVRHEPDVDAYRRRWASLSRRAVYGDDARRLLHDLIAEMQAVQ</sequence>
<dbReference type="SMART" id="SM00530">
    <property type="entry name" value="HTH_XRE"/>
    <property type="match status" value="1"/>
</dbReference>
<organism evidence="2 3">
    <name type="scientific">Dactylosporangium maewongense</name>
    <dbReference type="NCBI Taxonomy" id="634393"/>
    <lineage>
        <taxon>Bacteria</taxon>
        <taxon>Bacillati</taxon>
        <taxon>Actinomycetota</taxon>
        <taxon>Actinomycetes</taxon>
        <taxon>Micromonosporales</taxon>
        <taxon>Micromonosporaceae</taxon>
        <taxon>Dactylosporangium</taxon>
    </lineage>
</organism>
<dbReference type="SUPFAM" id="SSF47413">
    <property type="entry name" value="lambda repressor-like DNA-binding domains"/>
    <property type="match status" value="1"/>
</dbReference>
<dbReference type="InterPro" id="IPR001387">
    <property type="entry name" value="Cro/C1-type_HTH"/>
</dbReference>
<evidence type="ECO:0000313" key="3">
    <source>
        <dbReference type="Proteomes" id="UP001501470"/>
    </source>
</evidence>
<dbReference type="CDD" id="cd00093">
    <property type="entry name" value="HTH_XRE"/>
    <property type="match status" value="1"/>
</dbReference>
<dbReference type="EMBL" id="BAAAQD010000002">
    <property type="protein sequence ID" value="GAA1504384.1"/>
    <property type="molecule type" value="Genomic_DNA"/>
</dbReference>
<dbReference type="RefSeq" id="WP_344501229.1">
    <property type="nucleotide sequence ID" value="NZ_BAAAQD010000002.1"/>
</dbReference>
<dbReference type="PROSITE" id="PS50943">
    <property type="entry name" value="HTH_CROC1"/>
    <property type="match status" value="1"/>
</dbReference>
<dbReference type="Gene3D" id="1.10.260.40">
    <property type="entry name" value="lambda repressor-like DNA-binding domains"/>
    <property type="match status" value="1"/>
</dbReference>
<dbReference type="InterPro" id="IPR010982">
    <property type="entry name" value="Lambda_DNA-bd_dom_sf"/>
</dbReference>
<dbReference type="Proteomes" id="UP001501470">
    <property type="component" value="Unassembled WGS sequence"/>
</dbReference>
<evidence type="ECO:0000313" key="2">
    <source>
        <dbReference type="EMBL" id="GAA1504384.1"/>
    </source>
</evidence>
<reference evidence="2 3" key="1">
    <citation type="journal article" date="2019" name="Int. J. Syst. Evol. Microbiol.">
        <title>The Global Catalogue of Microorganisms (GCM) 10K type strain sequencing project: providing services to taxonomists for standard genome sequencing and annotation.</title>
        <authorList>
            <consortium name="The Broad Institute Genomics Platform"/>
            <consortium name="The Broad Institute Genome Sequencing Center for Infectious Disease"/>
            <person name="Wu L."/>
            <person name="Ma J."/>
        </authorList>
    </citation>
    <scope>NUCLEOTIDE SEQUENCE [LARGE SCALE GENOMIC DNA]</scope>
    <source>
        <strain evidence="2 3">JCM 15933</strain>
    </source>
</reference>
<name>A0ABN1ZTM3_9ACTN</name>
<dbReference type="Pfam" id="PF13560">
    <property type="entry name" value="HTH_31"/>
    <property type="match status" value="1"/>
</dbReference>
<comment type="caution">
    <text evidence="2">The sequence shown here is derived from an EMBL/GenBank/DDBJ whole genome shotgun (WGS) entry which is preliminary data.</text>
</comment>
<feature type="domain" description="HTH cro/C1-type" evidence="1">
    <location>
        <begin position="21"/>
        <end position="74"/>
    </location>
</feature>
<protein>
    <submittedName>
        <fullName evidence="2">Helix-turn-helix transcriptional regulator</fullName>
    </submittedName>
</protein>
<dbReference type="Pfam" id="PF19054">
    <property type="entry name" value="DUF5753"/>
    <property type="match status" value="1"/>
</dbReference>
<accession>A0ABN1ZTM3</accession>
<proteinExistence type="predicted"/>
<evidence type="ECO:0000259" key="1">
    <source>
        <dbReference type="PROSITE" id="PS50943"/>
    </source>
</evidence>
<keyword evidence="3" id="KW-1185">Reference proteome</keyword>
<gene>
    <name evidence="2" type="ORF">GCM10009827_017080</name>
</gene>